<protein>
    <recommendedName>
        <fullName evidence="3">Antitoxin</fullName>
    </recommendedName>
</protein>
<organism evidence="1 2">
    <name type="scientific">Fibrobacter succinogenes</name>
    <name type="common">Bacteroides succinogenes</name>
    <dbReference type="NCBI Taxonomy" id="833"/>
    <lineage>
        <taxon>Bacteria</taxon>
        <taxon>Pseudomonadati</taxon>
        <taxon>Fibrobacterota</taxon>
        <taxon>Fibrobacteria</taxon>
        <taxon>Fibrobacterales</taxon>
        <taxon>Fibrobacteraceae</taxon>
        <taxon>Fibrobacter</taxon>
    </lineage>
</organism>
<dbReference type="EMBL" id="UHJL01000001">
    <property type="protein sequence ID" value="SUQ19867.1"/>
    <property type="molecule type" value="Genomic_DNA"/>
</dbReference>
<evidence type="ECO:0000313" key="2">
    <source>
        <dbReference type="Proteomes" id="UP000255423"/>
    </source>
</evidence>
<evidence type="ECO:0008006" key="3">
    <source>
        <dbReference type="Google" id="ProtNLM"/>
    </source>
</evidence>
<dbReference type="Proteomes" id="UP000255423">
    <property type="component" value="Unassembled WGS sequence"/>
</dbReference>
<reference evidence="1 2" key="1">
    <citation type="submission" date="2017-08" db="EMBL/GenBank/DDBJ databases">
        <authorList>
            <person name="de Groot N.N."/>
        </authorList>
    </citation>
    <scope>NUCLEOTIDE SEQUENCE [LARGE SCALE GENOMIC DNA]</scope>
    <source>
        <strain evidence="1 2">HM2</strain>
    </source>
</reference>
<proteinExistence type="predicted"/>
<evidence type="ECO:0000313" key="1">
    <source>
        <dbReference type="EMBL" id="SUQ19867.1"/>
    </source>
</evidence>
<sequence>MANSEFDPMDEEERLLMEAIERGDTEPLPKEEVDRIKASIRGSAHNVTIRMKDADIEGMKAKAARLGTSYQTLINSLIHRYLNGGVIIKESF</sequence>
<dbReference type="RefSeq" id="WP_109572380.1">
    <property type="nucleotide sequence ID" value="NZ_UHJL01000001.1"/>
</dbReference>
<accession>A0A380RY31</accession>
<dbReference type="AlphaFoldDB" id="A0A380RY31"/>
<gene>
    <name evidence="1" type="ORF">SAMN05661053_1111</name>
</gene>
<name>A0A380RY31_FIBSU</name>